<organism evidence="2 3">
    <name type="scientific">Funneliformis geosporum</name>
    <dbReference type="NCBI Taxonomy" id="1117311"/>
    <lineage>
        <taxon>Eukaryota</taxon>
        <taxon>Fungi</taxon>
        <taxon>Fungi incertae sedis</taxon>
        <taxon>Mucoromycota</taxon>
        <taxon>Glomeromycotina</taxon>
        <taxon>Glomeromycetes</taxon>
        <taxon>Glomerales</taxon>
        <taxon>Glomeraceae</taxon>
        <taxon>Funneliformis</taxon>
    </lineage>
</organism>
<proteinExistence type="predicted"/>
<dbReference type="EMBL" id="CAMKVN010005163">
    <property type="protein sequence ID" value="CAI2188367.1"/>
    <property type="molecule type" value="Genomic_DNA"/>
</dbReference>
<feature type="region of interest" description="Disordered" evidence="1">
    <location>
        <begin position="492"/>
        <end position="513"/>
    </location>
</feature>
<gene>
    <name evidence="2" type="ORF">FWILDA_LOCUS13543</name>
</gene>
<dbReference type="AlphaFoldDB" id="A0A9W4T2U2"/>
<evidence type="ECO:0000256" key="1">
    <source>
        <dbReference type="SAM" id="MobiDB-lite"/>
    </source>
</evidence>
<comment type="caution">
    <text evidence="2">The sequence shown here is derived from an EMBL/GenBank/DDBJ whole genome shotgun (WGS) entry which is preliminary data.</text>
</comment>
<sequence>MQSIYDELSIEIFKYIQTPINLLVTNRKWHNISQDPHARAEWLIYKYGRPHALFHAIRLGNGFITIKVIHALLSKNAILSRYFIQRLLMHFGTYDEKLIKLEVEYNANQIDFDNALLKKLFSPWGKVFHIFGLENKLNEIGDLLMASFQVILNVSKSEIASSCLIQAIKPERNLKETDLLEFLIQRIDNPKEALKSALDHYKVGFKFNAESIKKTKEIRSLTVHSNLYSWILKIYGPNSEATQKCFDDIIESRIWVDLKLQETPNRNIPEHITTISLIFKSSSTNSTENSTKKEVNNIITAQNHSEKNEITTNNASLIQLVRQQRQKQLEETVLIRKAAHRSLTSHYEQEHLPLSQIQEKLEEENLPLIQVQHQLKQQKDDSIIYTATKENLKSLFFNQRTSYNLLTRLKKSKRTMATSSVTGTTRISNNNTIDNFVDNNDKDDRDNRDYDVWDDAVIGRIMNLIDTIGLEPIQGTHQEVGSKNFTSFEISSENVTEKNGSKGNSKSKNPMNLQENSQCEINLDEIISDNAKFSSNESEERDNAVTSVTSVNTLQNKDSGNLIRDSGYGEKSMSIVDNKKRQSGFFGKRRSIPSSNNEITNSQEKNSVKPVKPFYLTLRRNLSRRKSLRLNNNSAIDIIEPEEDEFNNTNSRNKFFTIPKRITSTRQFNKSLQALRKSWKTDQQKNDDDYQFKENLSDRELNQLMKSQQNNNSQQKSDMKYILDQELDKPARYSCSIARNDQ</sequence>
<reference evidence="2" key="1">
    <citation type="submission" date="2022-08" db="EMBL/GenBank/DDBJ databases">
        <authorList>
            <person name="Kallberg Y."/>
            <person name="Tangrot J."/>
            <person name="Rosling A."/>
        </authorList>
    </citation>
    <scope>NUCLEOTIDE SEQUENCE</scope>
    <source>
        <strain evidence="2">Wild A</strain>
    </source>
</reference>
<protein>
    <submittedName>
        <fullName evidence="2">16928_t:CDS:1</fullName>
    </submittedName>
</protein>
<evidence type="ECO:0000313" key="2">
    <source>
        <dbReference type="EMBL" id="CAI2188367.1"/>
    </source>
</evidence>
<dbReference type="OrthoDB" id="270318at2759"/>
<dbReference type="Proteomes" id="UP001153678">
    <property type="component" value="Unassembled WGS sequence"/>
</dbReference>
<keyword evidence="3" id="KW-1185">Reference proteome</keyword>
<name>A0A9W4T2U2_9GLOM</name>
<feature type="non-terminal residue" evidence="2">
    <location>
        <position position="742"/>
    </location>
</feature>
<evidence type="ECO:0000313" key="3">
    <source>
        <dbReference type="Proteomes" id="UP001153678"/>
    </source>
</evidence>
<accession>A0A9W4T2U2</accession>